<dbReference type="AlphaFoldDB" id="A0A1A7XHF3"/>
<evidence type="ECO:0000313" key="1">
    <source>
        <dbReference type="EMBL" id="SBP17492.1"/>
    </source>
</evidence>
<sequence>MEVTPLILVMDCLNSSLQAEGSCPFGPETYTTKKSLFPSAVGLQGRRAPADHVPVRNLESDVDLKVTTSSLRREHHSGVSPSAATPRCNKLEDVGLAYKCRWRSSAVTRYS</sequence>
<gene>
    <name evidence="1" type="primary">CR392001.1</name>
</gene>
<reference evidence="1" key="1">
    <citation type="submission" date="2016-05" db="EMBL/GenBank/DDBJ databases">
        <authorList>
            <person name="Lavstsen T."/>
            <person name="Jespersen J.S."/>
        </authorList>
    </citation>
    <scope>NUCLEOTIDE SEQUENCE</scope>
    <source>
        <tissue evidence="1">Brain</tissue>
    </source>
</reference>
<proteinExistence type="predicted"/>
<organism evidence="1">
    <name type="scientific">Iconisemion striatum</name>
    <dbReference type="NCBI Taxonomy" id="60296"/>
    <lineage>
        <taxon>Eukaryota</taxon>
        <taxon>Metazoa</taxon>
        <taxon>Chordata</taxon>
        <taxon>Craniata</taxon>
        <taxon>Vertebrata</taxon>
        <taxon>Euteleostomi</taxon>
        <taxon>Actinopterygii</taxon>
        <taxon>Neopterygii</taxon>
        <taxon>Teleostei</taxon>
        <taxon>Neoteleostei</taxon>
        <taxon>Acanthomorphata</taxon>
        <taxon>Ovalentaria</taxon>
        <taxon>Atherinomorphae</taxon>
        <taxon>Cyprinodontiformes</taxon>
        <taxon>Nothobranchiidae</taxon>
        <taxon>Iconisemion</taxon>
    </lineage>
</organism>
<protein>
    <submittedName>
        <fullName evidence="1">Uncharacterized protein</fullName>
    </submittedName>
</protein>
<accession>A0A1A7XHF3</accession>
<reference evidence="1" key="2">
    <citation type="submission" date="2016-06" db="EMBL/GenBank/DDBJ databases">
        <title>The genome of a short-lived fish provides insights into sex chromosome evolution and the genetic control of aging.</title>
        <authorList>
            <person name="Reichwald K."/>
            <person name="Felder M."/>
            <person name="Petzold A."/>
            <person name="Koch P."/>
            <person name="Groth M."/>
            <person name="Platzer M."/>
        </authorList>
    </citation>
    <scope>NUCLEOTIDE SEQUENCE</scope>
    <source>
        <tissue evidence="1">Brain</tissue>
    </source>
</reference>
<name>A0A1A7XHF3_9TELE</name>
<dbReference type="EMBL" id="HADW01016092">
    <property type="protein sequence ID" value="SBP17492.1"/>
    <property type="molecule type" value="Transcribed_RNA"/>
</dbReference>